<dbReference type="Pfam" id="PF00588">
    <property type="entry name" value="SpoU_methylase"/>
    <property type="match status" value="1"/>
</dbReference>
<evidence type="ECO:0000256" key="1">
    <source>
        <dbReference type="ARBA" id="ARBA00022555"/>
    </source>
</evidence>
<reference evidence="10 11" key="1">
    <citation type="submission" date="2017-03" db="EMBL/GenBank/DDBJ databases">
        <title>Genome sequencing of Shewanella japonica KCTC 22435.</title>
        <authorList>
            <person name="Kim K.M."/>
        </authorList>
    </citation>
    <scope>NUCLEOTIDE SEQUENCE [LARGE SCALE GENOMIC DNA]</scope>
    <source>
        <strain evidence="10 11">KCTC 22435</strain>
    </source>
</reference>
<keyword evidence="4 7" id="KW-0949">S-adenosyl-L-methionine</keyword>
<feature type="binding site" evidence="7">
    <location>
        <position position="148"/>
    </location>
    <ligand>
        <name>S-adenosyl-L-methionine</name>
        <dbReference type="ChEBI" id="CHEBI:59789"/>
    </ligand>
</feature>
<gene>
    <name evidence="7" type="primary">trmH</name>
    <name evidence="10" type="ORF">SJ2017_0848</name>
</gene>
<evidence type="ECO:0000256" key="3">
    <source>
        <dbReference type="ARBA" id="ARBA00022679"/>
    </source>
</evidence>
<protein>
    <recommendedName>
        <fullName evidence="7">tRNA (guanosine(18)-2'-O)-methyltransferase</fullName>
        <ecNumber evidence="7">2.1.1.34</ecNumber>
    </recommendedName>
    <alternativeName>
        <fullName evidence="7">tRNA [Gm18] methyltransferase</fullName>
    </alternativeName>
</protein>
<keyword evidence="11" id="KW-1185">Reference proteome</keyword>
<evidence type="ECO:0000259" key="9">
    <source>
        <dbReference type="Pfam" id="PF12105"/>
    </source>
</evidence>
<keyword evidence="1 7" id="KW-0820">tRNA-binding</keyword>
<evidence type="ECO:0000313" key="11">
    <source>
        <dbReference type="Proteomes" id="UP000191820"/>
    </source>
</evidence>
<dbReference type="InterPro" id="IPR029028">
    <property type="entry name" value="Alpha/beta_knot_MTases"/>
</dbReference>
<dbReference type="InterPro" id="IPR001537">
    <property type="entry name" value="SpoU_MeTrfase"/>
</dbReference>
<dbReference type="InterPro" id="IPR033671">
    <property type="entry name" value="TrmH"/>
</dbReference>
<dbReference type="InterPro" id="IPR022724">
    <property type="entry name" value="rRNA_MeTrfase_SpoU_C"/>
</dbReference>
<evidence type="ECO:0000256" key="6">
    <source>
        <dbReference type="ARBA" id="ARBA00022884"/>
    </source>
</evidence>
<keyword evidence="2 7" id="KW-0489">Methyltransferase</keyword>
<dbReference type="HAMAP" id="MF_02060">
    <property type="entry name" value="tRNA_methyltr_TrmH"/>
    <property type="match status" value="1"/>
</dbReference>
<keyword evidence="3 7" id="KW-0808">Transferase</keyword>
<feature type="binding site" evidence="7">
    <location>
        <position position="139"/>
    </location>
    <ligand>
        <name>S-adenosyl-L-methionine</name>
        <dbReference type="ChEBI" id="CHEBI:59789"/>
    </ligand>
</feature>
<evidence type="ECO:0000259" key="8">
    <source>
        <dbReference type="Pfam" id="PF00588"/>
    </source>
</evidence>
<feature type="binding site" evidence="7">
    <location>
        <position position="96"/>
    </location>
    <ligand>
        <name>S-adenosyl-L-methionine</name>
        <dbReference type="ChEBI" id="CHEBI:59789"/>
    </ligand>
</feature>
<dbReference type="Proteomes" id="UP000191820">
    <property type="component" value="Chromosome"/>
</dbReference>
<sequence length="234" mass="26532">MTPERLARINEMLDNRQVDLTVCLDKVHKTNNIAATVRTADSVGIHQIHAVMPEDSLWVSGNTSSGSHRWVNTIKHVTYQDAYQQFRAQGMQVLATTFSDTAVDFREIDYTKPTVIVLGNERDGVSQEAIDSADQHIIIPMVGMVQSLNVSVAGALIMYEAQRQRQEAGLYNNRQLDHEYCQTKLFEQGHPVYAKACRRKNIPYPAIDELGQISADDDWWDRMRAPDQNEALDE</sequence>
<dbReference type="Pfam" id="PF12105">
    <property type="entry name" value="SpoU_methylas_C"/>
    <property type="match status" value="1"/>
</dbReference>
<comment type="function">
    <text evidence="7">Catalyzes the 2'-O methylation of guanosine at position 18 in tRNA.</text>
</comment>
<dbReference type="PANTHER" id="PTHR43453:SF1">
    <property type="entry name" value="TRNA_RRNA METHYLTRANSFERASE SPOU TYPE DOMAIN-CONTAINING PROTEIN"/>
    <property type="match status" value="1"/>
</dbReference>
<dbReference type="EC" id="2.1.1.34" evidence="7"/>
<evidence type="ECO:0000256" key="7">
    <source>
        <dbReference type="HAMAP-Rule" id="MF_02060"/>
    </source>
</evidence>
<feature type="domain" description="RNA methyltransferase SpoU/TrmH type C-terminal" evidence="9">
    <location>
        <begin position="163"/>
        <end position="216"/>
    </location>
</feature>
<organism evidence="10 11">
    <name type="scientific">Shewanella japonica</name>
    <dbReference type="NCBI Taxonomy" id="93973"/>
    <lineage>
        <taxon>Bacteria</taxon>
        <taxon>Pseudomonadati</taxon>
        <taxon>Pseudomonadota</taxon>
        <taxon>Gammaproteobacteria</taxon>
        <taxon>Alteromonadales</taxon>
        <taxon>Shewanellaceae</taxon>
        <taxon>Shewanella</taxon>
    </lineage>
</organism>
<evidence type="ECO:0000256" key="2">
    <source>
        <dbReference type="ARBA" id="ARBA00022603"/>
    </source>
</evidence>
<comment type="catalytic activity">
    <reaction evidence="7">
        <text>guanosine(18) in tRNA + S-adenosyl-L-methionine = 2'-O-methylguanosine(18) in tRNA + S-adenosyl-L-homocysteine + H(+)</text>
        <dbReference type="Rhea" id="RHEA:20077"/>
        <dbReference type="Rhea" id="RHEA-COMP:10190"/>
        <dbReference type="Rhea" id="RHEA-COMP:10192"/>
        <dbReference type="ChEBI" id="CHEBI:15378"/>
        <dbReference type="ChEBI" id="CHEBI:57856"/>
        <dbReference type="ChEBI" id="CHEBI:59789"/>
        <dbReference type="ChEBI" id="CHEBI:74269"/>
        <dbReference type="ChEBI" id="CHEBI:74445"/>
        <dbReference type="EC" id="2.1.1.34"/>
    </reaction>
</comment>
<dbReference type="Gene3D" id="3.40.1280.10">
    <property type="match status" value="1"/>
</dbReference>
<comment type="similarity">
    <text evidence="7">Belongs to the class IV-like SAM-binding methyltransferase superfamily. RNA methyltransferase TrmH family.</text>
</comment>
<dbReference type="PANTHER" id="PTHR43453">
    <property type="entry name" value="RRNA METHYLASE-LIKE"/>
    <property type="match status" value="1"/>
</dbReference>
<dbReference type="EMBL" id="CP020472">
    <property type="protein sequence ID" value="ARD21180.1"/>
    <property type="molecule type" value="Genomic_DNA"/>
</dbReference>
<dbReference type="InterPro" id="IPR029026">
    <property type="entry name" value="tRNA_m1G_MTases_N"/>
</dbReference>
<comment type="caution">
    <text evidence="7">Lacks conserved residue(s) required for the propagation of feature annotation.</text>
</comment>
<proteinExistence type="inferred from homology"/>
<evidence type="ECO:0000256" key="4">
    <source>
        <dbReference type="ARBA" id="ARBA00022691"/>
    </source>
</evidence>
<dbReference type="SUPFAM" id="SSF75217">
    <property type="entry name" value="alpha/beta knot"/>
    <property type="match status" value="1"/>
</dbReference>
<name>A0ABN4YE33_9GAMM</name>
<evidence type="ECO:0000313" key="10">
    <source>
        <dbReference type="EMBL" id="ARD21180.1"/>
    </source>
</evidence>
<dbReference type="CDD" id="cd18092">
    <property type="entry name" value="SpoU-like_TrmH"/>
    <property type="match status" value="1"/>
</dbReference>
<keyword evidence="5 7" id="KW-0819">tRNA processing</keyword>
<feature type="domain" description="tRNA/rRNA methyltransferase SpoU type" evidence="8">
    <location>
        <begin position="20"/>
        <end position="159"/>
    </location>
</feature>
<dbReference type="RefSeq" id="WP_080914980.1">
    <property type="nucleotide sequence ID" value="NZ_CP020472.1"/>
</dbReference>
<evidence type="ECO:0000256" key="5">
    <source>
        <dbReference type="ARBA" id="ARBA00022694"/>
    </source>
</evidence>
<dbReference type="NCBIfam" id="NF008295">
    <property type="entry name" value="PRK11081.1"/>
    <property type="match status" value="1"/>
</dbReference>
<accession>A0ABN4YE33</accession>
<keyword evidence="6 7" id="KW-0694">RNA-binding</keyword>